<dbReference type="AlphaFoldDB" id="A0A382IP79"/>
<dbReference type="EMBL" id="UINC01068746">
    <property type="protein sequence ID" value="SVC01594.1"/>
    <property type="molecule type" value="Genomic_DNA"/>
</dbReference>
<evidence type="ECO:0000256" key="1">
    <source>
        <dbReference type="SAM" id="MobiDB-lite"/>
    </source>
</evidence>
<accession>A0A382IP79</accession>
<feature type="non-terminal residue" evidence="2">
    <location>
        <position position="1"/>
    </location>
</feature>
<feature type="region of interest" description="Disordered" evidence="1">
    <location>
        <begin position="59"/>
        <end position="120"/>
    </location>
</feature>
<organism evidence="2">
    <name type="scientific">marine metagenome</name>
    <dbReference type="NCBI Taxonomy" id="408172"/>
    <lineage>
        <taxon>unclassified sequences</taxon>
        <taxon>metagenomes</taxon>
        <taxon>ecological metagenomes</taxon>
    </lineage>
</organism>
<reference evidence="2" key="1">
    <citation type="submission" date="2018-05" db="EMBL/GenBank/DDBJ databases">
        <authorList>
            <person name="Lanie J.A."/>
            <person name="Ng W.-L."/>
            <person name="Kazmierczak K.M."/>
            <person name="Andrzejewski T.M."/>
            <person name="Davidsen T.M."/>
            <person name="Wayne K.J."/>
            <person name="Tettelin H."/>
            <person name="Glass J.I."/>
            <person name="Rusch D."/>
            <person name="Podicherti R."/>
            <person name="Tsui H.-C.T."/>
            <person name="Winkler M.E."/>
        </authorList>
    </citation>
    <scope>NUCLEOTIDE SEQUENCE</scope>
</reference>
<protein>
    <submittedName>
        <fullName evidence="2">Uncharacterized protein</fullName>
    </submittedName>
</protein>
<feature type="non-terminal residue" evidence="2">
    <location>
        <position position="120"/>
    </location>
</feature>
<proteinExistence type="predicted"/>
<evidence type="ECO:0000313" key="2">
    <source>
        <dbReference type="EMBL" id="SVC01594.1"/>
    </source>
</evidence>
<gene>
    <name evidence="2" type="ORF">METZ01_LOCUS254448</name>
</gene>
<name>A0A382IP79_9ZZZZ</name>
<sequence length="120" mass="12780">VLIGFCALCVYQLREGELAVWLRNSPAPRVQSLPGEAPLEGLVGNDTVIETTIKATSIGRRPSVSRRSTPRWDRPSIEAGEPAVDIRRSSANTPSVPENAVRVESRPPAAGGSLNLVNPG</sequence>